<dbReference type="STRING" id="768704.Desmer_0984"/>
<organism evidence="2 3">
    <name type="scientific">Desulfosporosinus meridiei (strain ATCC BAA-275 / DSM 13257 / KCTC 12902 / NCIMB 13706 / S10)</name>
    <dbReference type="NCBI Taxonomy" id="768704"/>
    <lineage>
        <taxon>Bacteria</taxon>
        <taxon>Bacillati</taxon>
        <taxon>Bacillota</taxon>
        <taxon>Clostridia</taxon>
        <taxon>Eubacteriales</taxon>
        <taxon>Desulfitobacteriaceae</taxon>
        <taxon>Desulfosporosinus</taxon>
    </lineage>
</organism>
<dbReference type="NCBIfam" id="TIGR02532">
    <property type="entry name" value="IV_pilin_GFxxxE"/>
    <property type="match status" value="1"/>
</dbReference>
<reference evidence="3" key="2">
    <citation type="submission" date="2012-08" db="EMBL/GenBank/DDBJ databases">
        <title>Finished genome of Desulfosporosinus meridiei DSM 13257.</title>
        <authorList>
            <person name="Huntemann M."/>
            <person name="Wei C.-L."/>
            <person name="Han J."/>
            <person name="Detter J.C."/>
            <person name="Han C."/>
            <person name="Davenport K."/>
            <person name="Daligault H."/>
            <person name="Erkkila T."/>
            <person name="Gu W."/>
            <person name="Munk A.C.C."/>
            <person name="Teshima H."/>
            <person name="Xu Y."/>
            <person name="Chain P."/>
            <person name="Tapia R."/>
            <person name="Chen A."/>
            <person name="Krypides N."/>
            <person name="Mavromatis K."/>
            <person name="Markowitz V."/>
            <person name="Szeto E."/>
            <person name="Ivanova N."/>
            <person name="Mikhailova N."/>
            <person name="Ovchinnikova G."/>
            <person name="Pagani I."/>
            <person name="Pati A."/>
            <person name="Goodwin L."/>
            <person name="Peters L."/>
            <person name="Pitluck S."/>
            <person name="Woyke T."/>
            <person name="Pester M."/>
            <person name="Spring S."/>
            <person name="Ollivier B."/>
            <person name="Rattei T."/>
            <person name="Klenk H.-P."/>
            <person name="Wagner M."/>
            <person name="Loy A."/>
        </authorList>
    </citation>
    <scope>NUCLEOTIDE SEQUENCE [LARGE SCALE GENOMIC DNA]</scope>
    <source>
        <strain evidence="3">ATCC BAA-275 / DSM 13257 / NCIMB 13706 / S10</strain>
    </source>
</reference>
<dbReference type="SUPFAM" id="SSF54523">
    <property type="entry name" value="Pili subunits"/>
    <property type="match status" value="1"/>
</dbReference>
<dbReference type="KEGG" id="dmi:Desmer_0984"/>
<keyword evidence="3" id="KW-1185">Reference proteome</keyword>
<proteinExistence type="predicted"/>
<dbReference type="OrthoDB" id="1786582at2"/>
<evidence type="ECO:0000256" key="1">
    <source>
        <dbReference type="SAM" id="Phobius"/>
    </source>
</evidence>
<keyword evidence="1" id="KW-0812">Transmembrane</keyword>
<keyword evidence="1" id="KW-0472">Membrane</keyword>
<dbReference type="EMBL" id="CP003629">
    <property type="protein sequence ID" value="AFQ43008.1"/>
    <property type="molecule type" value="Genomic_DNA"/>
</dbReference>
<dbReference type="InterPro" id="IPR012902">
    <property type="entry name" value="N_methyl_site"/>
</dbReference>
<accession>J7IV69</accession>
<gene>
    <name evidence="2" type="ordered locus">Desmer_0984</name>
</gene>
<dbReference type="Pfam" id="PF07963">
    <property type="entry name" value="N_methyl"/>
    <property type="match status" value="1"/>
</dbReference>
<keyword evidence="1" id="KW-1133">Transmembrane helix</keyword>
<protein>
    <submittedName>
        <fullName evidence="2">Prepilin-type N-terminal cleavage/methylation domain-containing protein</fullName>
    </submittedName>
</protein>
<evidence type="ECO:0000313" key="3">
    <source>
        <dbReference type="Proteomes" id="UP000005262"/>
    </source>
</evidence>
<evidence type="ECO:0000313" key="2">
    <source>
        <dbReference type="EMBL" id="AFQ43008.1"/>
    </source>
</evidence>
<dbReference type="RefSeq" id="WP_014901928.1">
    <property type="nucleotide sequence ID" value="NC_018515.1"/>
</dbReference>
<reference evidence="2 3" key="1">
    <citation type="journal article" date="2012" name="J. Bacteriol.">
        <title>Complete genome sequences of Desulfosporosinus orientis DSM765T, Desulfosporosinus youngiae DSM17734T, Desulfosporosinus meridiei DSM13257T, and Desulfosporosinus acidiphilus DSM22704T.</title>
        <authorList>
            <person name="Pester M."/>
            <person name="Brambilla E."/>
            <person name="Alazard D."/>
            <person name="Rattei T."/>
            <person name="Weinmaier T."/>
            <person name="Han J."/>
            <person name="Lucas S."/>
            <person name="Lapidus A."/>
            <person name="Cheng J.F."/>
            <person name="Goodwin L."/>
            <person name="Pitluck S."/>
            <person name="Peters L."/>
            <person name="Ovchinnikova G."/>
            <person name="Teshima H."/>
            <person name="Detter J.C."/>
            <person name="Han C.S."/>
            <person name="Tapia R."/>
            <person name="Land M.L."/>
            <person name="Hauser L."/>
            <person name="Kyrpides N.C."/>
            <person name="Ivanova N.N."/>
            <person name="Pagani I."/>
            <person name="Huntmann M."/>
            <person name="Wei C.L."/>
            <person name="Davenport K.W."/>
            <person name="Daligault H."/>
            <person name="Chain P.S."/>
            <person name="Chen A."/>
            <person name="Mavromatis K."/>
            <person name="Markowitz V."/>
            <person name="Szeto E."/>
            <person name="Mikhailova N."/>
            <person name="Pati A."/>
            <person name="Wagner M."/>
            <person name="Woyke T."/>
            <person name="Ollivier B."/>
            <person name="Klenk H.P."/>
            <person name="Spring S."/>
            <person name="Loy A."/>
        </authorList>
    </citation>
    <scope>NUCLEOTIDE SEQUENCE [LARGE SCALE GENOMIC DNA]</scope>
    <source>
        <strain evidence="3">ATCC BAA-275 / DSM 13257 / NCIMB 13706 / S10</strain>
    </source>
</reference>
<dbReference type="HOGENOM" id="CLU_1056590_0_0_9"/>
<dbReference type="Proteomes" id="UP000005262">
    <property type="component" value="Chromosome"/>
</dbReference>
<name>J7IV69_DESMD</name>
<sequence length="263" mass="29062">MKAKYDKGFTLVEVMIALAIVAIVSTPLLRMFVTTSYANHEAQVMDSANTIVVQKAEIFKANPEGYRSEHGDESYDFYKEDGTFIGEYPDLSDIPSGAAMMIKSTMSGPQNNGSNVPEVGYYPDFALTINLSKYASDVDLLKLTVSDCYVISVDPLAGLILVDTMKFTDTVIPIRVDFHGDKKTINVENYSDKEAEFYIFNAEDNSDVTIHVVKGASSTAFVNNPETIPSKSYNLTLTVNRLKEGIWAEMLNYSALANDYSAK</sequence>
<feature type="transmembrane region" description="Helical" evidence="1">
    <location>
        <begin position="12"/>
        <end position="33"/>
    </location>
</feature>
<dbReference type="InterPro" id="IPR045584">
    <property type="entry name" value="Pilin-like"/>
</dbReference>
<dbReference type="AlphaFoldDB" id="J7IV69"/>